<keyword evidence="2" id="KW-1185">Reference proteome</keyword>
<dbReference type="AlphaFoldDB" id="A0A9N9IBK9"/>
<evidence type="ECO:0000313" key="1">
    <source>
        <dbReference type="EMBL" id="CAG8727444.1"/>
    </source>
</evidence>
<organism evidence="1 2">
    <name type="scientific">Funneliformis caledonium</name>
    <dbReference type="NCBI Taxonomy" id="1117310"/>
    <lineage>
        <taxon>Eukaryota</taxon>
        <taxon>Fungi</taxon>
        <taxon>Fungi incertae sedis</taxon>
        <taxon>Mucoromycota</taxon>
        <taxon>Glomeromycotina</taxon>
        <taxon>Glomeromycetes</taxon>
        <taxon>Glomerales</taxon>
        <taxon>Glomeraceae</taxon>
        <taxon>Funneliformis</taxon>
    </lineage>
</organism>
<accession>A0A9N9IBK9</accession>
<dbReference type="EMBL" id="CAJVPQ010011489">
    <property type="protein sequence ID" value="CAG8727444.1"/>
    <property type="molecule type" value="Genomic_DNA"/>
</dbReference>
<evidence type="ECO:0000313" key="2">
    <source>
        <dbReference type="Proteomes" id="UP000789570"/>
    </source>
</evidence>
<feature type="non-terminal residue" evidence="1">
    <location>
        <position position="1"/>
    </location>
</feature>
<protein>
    <submittedName>
        <fullName evidence="1">5949_t:CDS:1</fullName>
    </submittedName>
</protein>
<name>A0A9N9IBK9_9GLOM</name>
<gene>
    <name evidence="1" type="ORF">FCALED_LOCUS14767</name>
</gene>
<proteinExistence type="predicted"/>
<reference evidence="1" key="1">
    <citation type="submission" date="2021-06" db="EMBL/GenBank/DDBJ databases">
        <authorList>
            <person name="Kallberg Y."/>
            <person name="Tangrot J."/>
            <person name="Rosling A."/>
        </authorList>
    </citation>
    <scope>NUCLEOTIDE SEQUENCE</scope>
    <source>
        <strain evidence="1">UK204</strain>
    </source>
</reference>
<comment type="caution">
    <text evidence="1">The sequence shown here is derived from an EMBL/GenBank/DDBJ whole genome shotgun (WGS) entry which is preliminary data.</text>
</comment>
<sequence>LLFNIEDEEISKDYNLLEKDSSDFKDFNGEYDIYFLILY</sequence>
<dbReference type="Proteomes" id="UP000789570">
    <property type="component" value="Unassembled WGS sequence"/>
</dbReference>